<dbReference type="AlphaFoldDB" id="A0A6A5KRW6"/>
<feature type="region of interest" description="Disordered" evidence="1">
    <location>
        <begin position="258"/>
        <end position="277"/>
    </location>
</feature>
<feature type="region of interest" description="Disordered" evidence="1">
    <location>
        <begin position="41"/>
        <end position="96"/>
    </location>
</feature>
<evidence type="ECO:0000256" key="1">
    <source>
        <dbReference type="SAM" id="MobiDB-lite"/>
    </source>
</evidence>
<dbReference type="Proteomes" id="UP000800040">
    <property type="component" value="Unassembled WGS sequence"/>
</dbReference>
<gene>
    <name evidence="2" type="ORF">BDW02DRAFT_646206</name>
</gene>
<evidence type="ECO:0000313" key="3">
    <source>
        <dbReference type="Proteomes" id="UP000800040"/>
    </source>
</evidence>
<proteinExistence type="predicted"/>
<dbReference type="EMBL" id="ML975274">
    <property type="protein sequence ID" value="KAF1836393.1"/>
    <property type="molecule type" value="Genomic_DNA"/>
</dbReference>
<feature type="region of interest" description="Disordered" evidence="1">
    <location>
        <begin position="138"/>
        <end position="162"/>
    </location>
</feature>
<feature type="compositionally biased region" description="Polar residues" evidence="1">
    <location>
        <begin position="258"/>
        <end position="268"/>
    </location>
</feature>
<dbReference type="OrthoDB" id="3671123at2759"/>
<keyword evidence="3" id="KW-1185">Reference proteome</keyword>
<feature type="region of interest" description="Disordered" evidence="1">
    <location>
        <begin position="184"/>
        <end position="203"/>
    </location>
</feature>
<reference evidence="2" key="1">
    <citation type="submission" date="2020-01" db="EMBL/GenBank/DDBJ databases">
        <authorList>
            <consortium name="DOE Joint Genome Institute"/>
            <person name="Haridas S."/>
            <person name="Albert R."/>
            <person name="Binder M."/>
            <person name="Bloem J."/>
            <person name="Labutti K."/>
            <person name="Salamov A."/>
            <person name="Andreopoulos B."/>
            <person name="Baker S.E."/>
            <person name="Barry K."/>
            <person name="Bills G."/>
            <person name="Bluhm B.H."/>
            <person name="Cannon C."/>
            <person name="Castanera R."/>
            <person name="Culley D.E."/>
            <person name="Daum C."/>
            <person name="Ezra D."/>
            <person name="Gonzalez J.B."/>
            <person name="Henrissat B."/>
            <person name="Kuo A."/>
            <person name="Liang C."/>
            <person name="Lipzen A."/>
            <person name="Lutzoni F."/>
            <person name="Magnuson J."/>
            <person name="Mondo S."/>
            <person name="Nolan M."/>
            <person name="Ohm R."/>
            <person name="Pangilinan J."/>
            <person name="Park H.-J."/>
            <person name="Ramirez L."/>
            <person name="Alfaro M."/>
            <person name="Sun H."/>
            <person name="Tritt A."/>
            <person name="Yoshinaga Y."/>
            <person name="Zwiers L.-H."/>
            <person name="Turgeon B.G."/>
            <person name="Goodwin S.B."/>
            <person name="Spatafora J.W."/>
            <person name="Crous P.W."/>
            <person name="Grigoriev I.V."/>
        </authorList>
    </citation>
    <scope>NUCLEOTIDE SEQUENCE</scope>
    <source>
        <strain evidence="2">P77</strain>
    </source>
</reference>
<feature type="region of interest" description="Disordered" evidence="1">
    <location>
        <begin position="213"/>
        <end position="232"/>
    </location>
</feature>
<feature type="compositionally biased region" description="Polar residues" evidence="1">
    <location>
        <begin position="68"/>
        <end position="77"/>
    </location>
</feature>
<accession>A0A6A5KRW6</accession>
<feature type="compositionally biased region" description="Polar residues" evidence="1">
    <location>
        <begin position="184"/>
        <end position="194"/>
    </location>
</feature>
<sequence>MTVSKRESRLRRWAKKLGGCLRNYHPHRKYKSSYMDMETTRSPINHRHNAPRQRNALIGWREQRPKKSTSSSSNATDTGAKRALPSSGRLRVLTPQDLPTDETIRFVNASMHSLVGGRQGAQTPRYVGRISYRTAREAEAAQTTIIQRPTHQGPRPIEGPRHFQYPRAPSAVLSWQESFQVQRAVSREISQPPASSGRHDSAADLTVRPLKIRPSQVTPSASGQTSVGNNSVLTSTKPRASARAECYNLQRSSLPAQPTHFMTATNPNGRLEPVKGWDKDWDKPLQYRIGDSKGLWKTASHRLLVRNKDSIRRLDAEKALGEKMKQRLEMSTVHDPQMRSIQSIEEMAEEDRRAGEEWNGIATQLAIEAQSPDVQEVHSFSYRHQRRPAVSSSIECYRSSRCGIETLFHGYEGLLFTVMCEVKRRKEGRAHPGSHWGRTA</sequence>
<feature type="compositionally biased region" description="Polar residues" evidence="1">
    <location>
        <begin position="215"/>
        <end position="232"/>
    </location>
</feature>
<organism evidence="2 3">
    <name type="scientific">Decorospora gaudefroyi</name>
    <dbReference type="NCBI Taxonomy" id="184978"/>
    <lineage>
        <taxon>Eukaryota</taxon>
        <taxon>Fungi</taxon>
        <taxon>Dikarya</taxon>
        <taxon>Ascomycota</taxon>
        <taxon>Pezizomycotina</taxon>
        <taxon>Dothideomycetes</taxon>
        <taxon>Pleosporomycetidae</taxon>
        <taxon>Pleosporales</taxon>
        <taxon>Pleosporineae</taxon>
        <taxon>Pleosporaceae</taxon>
        <taxon>Decorospora</taxon>
    </lineage>
</organism>
<protein>
    <submittedName>
        <fullName evidence="2">Uncharacterized protein</fullName>
    </submittedName>
</protein>
<name>A0A6A5KRW6_9PLEO</name>
<evidence type="ECO:0000313" key="2">
    <source>
        <dbReference type="EMBL" id="KAF1836393.1"/>
    </source>
</evidence>